<dbReference type="Proteomes" id="UP000266389">
    <property type="component" value="Unassembled WGS sequence"/>
</dbReference>
<dbReference type="GO" id="GO:0005737">
    <property type="term" value="C:cytoplasm"/>
    <property type="evidence" value="ECO:0007669"/>
    <property type="project" value="UniProtKB-UniRule"/>
</dbReference>
<feature type="domain" description="SpoVT-AbrB" evidence="8">
    <location>
        <begin position="7"/>
        <end position="54"/>
    </location>
</feature>
<name>A0A395M0G0_9BACT</name>
<dbReference type="InterPro" id="IPR020603">
    <property type="entry name" value="MraZ_dom"/>
</dbReference>
<organism evidence="9 10">
    <name type="scientific">Candidatus Thermochlorobacter aerophilus</name>
    <dbReference type="NCBI Taxonomy" id="1868324"/>
    <lineage>
        <taxon>Bacteria</taxon>
        <taxon>Pseudomonadati</taxon>
        <taxon>Chlorobiota</taxon>
        <taxon>Chlorobiia</taxon>
        <taxon>Chlorobiales</taxon>
        <taxon>Candidatus Thermochlorobacteriaceae</taxon>
        <taxon>Candidatus Thermochlorobacter</taxon>
    </lineage>
</organism>
<dbReference type="GO" id="GO:0003700">
    <property type="term" value="F:DNA-binding transcription factor activity"/>
    <property type="evidence" value="ECO:0007669"/>
    <property type="project" value="UniProtKB-UniRule"/>
</dbReference>
<gene>
    <name evidence="7 9" type="primary">mraZ</name>
    <name evidence="9" type="ORF">D0433_07310</name>
</gene>
<evidence type="ECO:0000313" key="10">
    <source>
        <dbReference type="Proteomes" id="UP000266389"/>
    </source>
</evidence>
<keyword evidence="2 7" id="KW-0963">Cytoplasm</keyword>
<dbReference type="PROSITE" id="PS51740">
    <property type="entry name" value="SPOVT_ABRB"/>
    <property type="match status" value="2"/>
</dbReference>
<dbReference type="GO" id="GO:0009295">
    <property type="term" value="C:nucleoid"/>
    <property type="evidence" value="ECO:0007669"/>
    <property type="project" value="UniProtKB-SubCell"/>
</dbReference>
<accession>A0A395M0G0</accession>
<dbReference type="CDD" id="cd16321">
    <property type="entry name" value="MraZ_C"/>
    <property type="match status" value="1"/>
</dbReference>
<evidence type="ECO:0000256" key="7">
    <source>
        <dbReference type="HAMAP-Rule" id="MF_01008"/>
    </source>
</evidence>
<dbReference type="GO" id="GO:2000143">
    <property type="term" value="P:negative regulation of DNA-templated transcription initiation"/>
    <property type="evidence" value="ECO:0007669"/>
    <property type="project" value="TreeGrafter"/>
</dbReference>
<dbReference type="InterPro" id="IPR035644">
    <property type="entry name" value="MraZ_C"/>
</dbReference>
<keyword evidence="5 7" id="KW-0238">DNA-binding</keyword>
<evidence type="ECO:0000256" key="5">
    <source>
        <dbReference type="ARBA" id="ARBA00023125"/>
    </source>
</evidence>
<dbReference type="InterPro" id="IPR038619">
    <property type="entry name" value="MraZ_sf"/>
</dbReference>
<comment type="similarity">
    <text evidence="7">Belongs to the MraZ family.</text>
</comment>
<dbReference type="InterPro" id="IPR035642">
    <property type="entry name" value="MraZ_N"/>
</dbReference>
<feature type="domain" description="SpoVT-AbrB" evidence="8">
    <location>
        <begin position="83"/>
        <end position="126"/>
    </location>
</feature>
<dbReference type="PANTHER" id="PTHR34701:SF1">
    <property type="entry name" value="TRANSCRIPTIONAL REGULATOR MRAZ"/>
    <property type="match status" value="1"/>
</dbReference>
<comment type="subunit">
    <text evidence="7">Forms oligomers.</text>
</comment>
<keyword evidence="6 7" id="KW-0804">Transcription</keyword>
<dbReference type="InterPro" id="IPR037914">
    <property type="entry name" value="SpoVT-AbrB_sf"/>
</dbReference>
<evidence type="ECO:0000256" key="4">
    <source>
        <dbReference type="ARBA" id="ARBA00023015"/>
    </source>
</evidence>
<evidence type="ECO:0000259" key="8">
    <source>
        <dbReference type="PROSITE" id="PS51740"/>
    </source>
</evidence>
<protein>
    <recommendedName>
        <fullName evidence="1 7">Transcriptional regulator MraZ</fullName>
    </recommendedName>
</protein>
<dbReference type="GO" id="GO:0000976">
    <property type="term" value="F:transcription cis-regulatory region binding"/>
    <property type="evidence" value="ECO:0007669"/>
    <property type="project" value="TreeGrafter"/>
</dbReference>
<dbReference type="PANTHER" id="PTHR34701">
    <property type="entry name" value="TRANSCRIPTIONAL REGULATOR MRAZ"/>
    <property type="match status" value="1"/>
</dbReference>
<sequence>MPEFRGTEQHNLDDKGRLMIPARFRRKMISDKPGTALVLVKTPRGNMELYEQESWKEQRKKLDQLSDFNPEERRLKTYIYANLDEVELDKSGRISLPKRFLEECGITKEVTLVGAENKIELWNPDRLREFLNRPPEEFETLTQRVLG</sequence>
<dbReference type="Pfam" id="PF02381">
    <property type="entry name" value="MraZ"/>
    <property type="match status" value="2"/>
</dbReference>
<keyword evidence="4 7" id="KW-0805">Transcription regulation</keyword>
<dbReference type="Gene3D" id="3.40.1550.20">
    <property type="entry name" value="Transcriptional regulator MraZ domain"/>
    <property type="match status" value="1"/>
</dbReference>
<dbReference type="AlphaFoldDB" id="A0A395M0G0"/>
<comment type="caution">
    <text evidence="9">The sequence shown here is derived from an EMBL/GenBank/DDBJ whole genome shotgun (WGS) entry which is preliminary data.</text>
</comment>
<dbReference type="EMBL" id="PHFL01000045">
    <property type="protein sequence ID" value="RFM24265.1"/>
    <property type="molecule type" value="Genomic_DNA"/>
</dbReference>
<reference evidence="9 10" key="1">
    <citation type="journal article" date="2011" name="ISME J.">
        <title>Community ecology of hot spring cyanobacterial mats: predominant populations and their functional potential.</title>
        <authorList>
            <person name="Klatt C.G."/>
            <person name="Wood J.M."/>
            <person name="Rusch D.B."/>
            <person name="Bateson M.M."/>
            <person name="Hamamura N."/>
            <person name="Heidelberg J.F."/>
            <person name="Grossman A.R."/>
            <person name="Bhaya D."/>
            <person name="Cohan F.M."/>
            <person name="Kuhl M."/>
            <person name="Bryant D.A."/>
            <person name="Ward D.M."/>
        </authorList>
    </citation>
    <scope>NUCLEOTIDE SEQUENCE [LARGE SCALE GENOMIC DNA]</scope>
    <source>
        <strain evidence="9">OS</strain>
    </source>
</reference>
<dbReference type="NCBIfam" id="TIGR00242">
    <property type="entry name" value="division/cell wall cluster transcriptional repressor MraZ"/>
    <property type="match status" value="1"/>
</dbReference>
<comment type="subcellular location">
    <subcellularLocation>
        <location evidence="7">Cytoplasm</location>
        <location evidence="7">Nucleoid</location>
    </subcellularLocation>
</comment>
<dbReference type="SMART" id="SM00966">
    <property type="entry name" value="SpoVT_AbrB"/>
    <property type="match status" value="2"/>
</dbReference>
<evidence type="ECO:0000313" key="9">
    <source>
        <dbReference type="EMBL" id="RFM24265.1"/>
    </source>
</evidence>
<evidence type="ECO:0000256" key="6">
    <source>
        <dbReference type="ARBA" id="ARBA00023163"/>
    </source>
</evidence>
<proteinExistence type="inferred from homology"/>
<keyword evidence="3" id="KW-0677">Repeat</keyword>
<evidence type="ECO:0000256" key="1">
    <source>
        <dbReference type="ARBA" id="ARBA00013860"/>
    </source>
</evidence>
<dbReference type="InterPro" id="IPR003444">
    <property type="entry name" value="MraZ"/>
</dbReference>
<evidence type="ECO:0000256" key="3">
    <source>
        <dbReference type="ARBA" id="ARBA00022737"/>
    </source>
</evidence>
<dbReference type="SUPFAM" id="SSF89447">
    <property type="entry name" value="AbrB/MazE/MraZ-like"/>
    <property type="match status" value="1"/>
</dbReference>
<dbReference type="InterPro" id="IPR007159">
    <property type="entry name" value="SpoVT-AbrB_dom"/>
</dbReference>
<evidence type="ECO:0000256" key="2">
    <source>
        <dbReference type="ARBA" id="ARBA00022490"/>
    </source>
</evidence>
<dbReference type="HAMAP" id="MF_01008">
    <property type="entry name" value="MraZ"/>
    <property type="match status" value="1"/>
</dbReference>
<dbReference type="CDD" id="cd16320">
    <property type="entry name" value="MraZ_N"/>
    <property type="match status" value="1"/>
</dbReference>